<comment type="caution">
    <text evidence="2">The sequence shown here is derived from an EMBL/GenBank/DDBJ whole genome shotgun (WGS) entry which is preliminary data.</text>
</comment>
<dbReference type="EMBL" id="JARJLM010000315">
    <property type="protein sequence ID" value="MDF3834930.1"/>
    <property type="molecule type" value="Genomic_DNA"/>
</dbReference>
<dbReference type="RefSeq" id="WP_276265859.1">
    <property type="nucleotide sequence ID" value="NZ_JARJLM010000315.1"/>
</dbReference>
<dbReference type="Pfam" id="PF09346">
    <property type="entry name" value="SMI1_KNR4"/>
    <property type="match status" value="1"/>
</dbReference>
<gene>
    <name evidence="2" type="ORF">P3W85_18480</name>
</gene>
<accession>A0ABT6AQN3</accession>
<evidence type="ECO:0000259" key="1">
    <source>
        <dbReference type="Pfam" id="PF09346"/>
    </source>
</evidence>
<feature type="domain" description="Knr4/Smi1-like" evidence="1">
    <location>
        <begin position="12"/>
        <end position="129"/>
    </location>
</feature>
<name>A0ABT6AQN3_9BURK</name>
<dbReference type="Proteomes" id="UP001216674">
    <property type="component" value="Unassembled WGS sequence"/>
</dbReference>
<proteinExistence type="predicted"/>
<organism evidence="2 3">
    <name type="scientific">Cupriavidus basilensis</name>
    <dbReference type="NCBI Taxonomy" id="68895"/>
    <lineage>
        <taxon>Bacteria</taxon>
        <taxon>Pseudomonadati</taxon>
        <taxon>Pseudomonadota</taxon>
        <taxon>Betaproteobacteria</taxon>
        <taxon>Burkholderiales</taxon>
        <taxon>Burkholderiaceae</taxon>
        <taxon>Cupriavidus</taxon>
    </lineage>
</organism>
<keyword evidence="3" id="KW-1185">Reference proteome</keyword>
<protein>
    <submittedName>
        <fullName evidence="2">SMI1/KNR4 family protein</fullName>
    </submittedName>
</protein>
<sequence length="226" mass="24181">MNTFSALADAGGIALPATLRQLIDAGWTGYGADIEAWRADWKARTLAAQPVLSCVYDLEWIDAKQAGEFIGEWLNPAFQHGRRFLPFAQTGAGDAYCLTPLANGGTGVALVWHDRGSSRIEAASFDAFVYEALVRSAADFSHLIDDDFSPAEAVQCVAANIAALKGYLPEAMKAGLECMLADALPEPNEKEAVMIGEETAQAALALLPEVEDAAFAVVARWECGER</sequence>
<evidence type="ECO:0000313" key="3">
    <source>
        <dbReference type="Proteomes" id="UP001216674"/>
    </source>
</evidence>
<reference evidence="2 3" key="1">
    <citation type="submission" date="2023-03" db="EMBL/GenBank/DDBJ databases">
        <title>Draft assemblies of triclosan tolerant bacteria isolated from returned activated sludge.</title>
        <authorList>
            <person name="Van Hamelsveld S."/>
        </authorList>
    </citation>
    <scope>NUCLEOTIDE SEQUENCE [LARGE SCALE GENOMIC DNA]</scope>
    <source>
        <strain evidence="2 3">GW210010_S58</strain>
    </source>
</reference>
<dbReference type="InterPro" id="IPR018958">
    <property type="entry name" value="Knr4/Smi1-like_dom"/>
</dbReference>
<evidence type="ECO:0000313" key="2">
    <source>
        <dbReference type="EMBL" id="MDF3834930.1"/>
    </source>
</evidence>